<evidence type="ECO:0000259" key="1">
    <source>
        <dbReference type="Pfam" id="PF01402"/>
    </source>
</evidence>
<dbReference type="PANTHER" id="PTHR36215:SF1">
    <property type="entry name" value="BLL4998 PROTEIN"/>
    <property type="match status" value="1"/>
</dbReference>
<dbReference type="KEGG" id="pyr:P186_2754"/>
<dbReference type="Proteomes" id="UP000005867">
    <property type="component" value="Chromosome"/>
</dbReference>
<dbReference type="Gene3D" id="1.10.1220.10">
    <property type="entry name" value="Met repressor-like"/>
    <property type="match status" value="1"/>
</dbReference>
<evidence type="ECO:0000313" key="2">
    <source>
        <dbReference type="EMBL" id="AET34131.1"/>
    </source>
</evidence>
<dbReference type="AlphaFoldDB" id="G7VEW6"/>
<dbReference type="InterPro" id="IPR010985">
    <property type="entry name" value="Ribbon_hlx_hlx"/>
</dbReference>
<dbReference type="HOGENOM" id="CLU_2550403_0_0_2"/>
<organism evidence="2 3">
    <name type="scientific">Pyrobaculum ferrireducens</name>
    <dbReference type="NCBI Taxonomy" id="1104324"/>
    <lineage>
        <taxon>Archaea</taxon>
        <taxon>Thermoproteota</taxon>
        <taxon>Thermoprotei</taxon>
        <taxon>Thermoproteales</taxon>
        <taxon>Thermoproteaceae</taxon>
        <taxon>Pyrobaculum</taxon>
    </lineage>
</organism>
<feature type="domain" description="Ribbon-helix-helix protein CopG" evidence="1">
    <location>
        <begin position="37"/>
        <end position="76"/>
    </location>
</feature>
<name>G7VEW6_9CREN</name>
<accession>G7VEW6</accession>
<dbReference type="EMBL" id="CP003098">
    <property type="protein sequence ID" value="AET34131.1"/>
    <property type="molecule type" value="Genomic_DNA"/>
</dbReference>
<keyword evidence="3" id="KW-1185">Reference proteome</keyword>
<dbReference type="Pfam" id="PF01402">
    <property type="entry name" value="RHH_1"/>
    <property type="match status" value="1"/>
</dbReference>
<dbReference type="eggNOG" id="arCOG01012">
    <property type="taxonomic scope" value="Archaea"/>
</dbReference>
<evidence type="ECO:0000313" key="3">
    <source>
        <dbReference type="Proteomes" id="UP000005867"/>
    </source>
</evidence>
<protein>
    <submittedName>
        <fullName evidence="2">Putative transcriptional regulator, CopG family</fullName>
    </submittedName>
</protein>
<dbReference type="GO" id="GO:0006355">
    <property type="term" value="P:regulation of DNA-templated transcription"/>
    <property type="evidence" value="ECO:0007669"/>
    <property type="project" value="InterPro"/>
</dbReference>
<dbReference type="PANTHER" id="PTHR36215">
    <property type="entry name" value="BLL4998 PROTEIN"/>
    <property type="match status" value="1"/>
</dbReference>
<reference evidence="2 3" key="1">
    <citation type="journal article" date="2012" name="J. Bacteriol.">
        <title>Complete genome sequence of strain 1860, a crenarchaeon of the genus pyrobaculum able to grow with various electron acceptors.</title>
        <authorList>
            <person name="Mardanov A.V."/>
            <person name="Gumerov V.M."/>
            <person name="Slobodkina G.B."/>
            <person name="Beletsky A.V."/>
            <person name="Bonch-Osmolovskaya E.A."/>
            <person name="Ravin N.V."/>
            <person name="Skryabin K.G."/>
        </authorList>
    </citation>
    <scope>NUCLEOTIDE SEQUENCE [LARGE SCALE GENOMIC DNA]</scope>
    <source>
        <strain evidence="2 3">1860</strain>
    </source>
</reference>
<dbReference type="InterPro" id="IPR013321">
    <property type="entry name" value="Arc_rbn_hlx_hlx"/>
</dbReference>
<dbReference type="STRING" id="1104324.P186_2754"/>
<gene>
    <name evidence="2" type="ORF">P186_2754</name>
</gene>
<dbReference type="SUPFAM" id="SSF47598">
    <property type="entry name" value="Ribbon-helix-helix"/>
    <property type="match status" value="1"/>
</dbReference>
<dbReference type="CDD" id="cd22231">
    <property type="entry name" value="RHH_NikR_HicB-like"/>
    <property type="match status" value="1"/>
</dbReference>
<dbReference type="InterPro" id="IPR002145">
    <property type="entry name" value="CopG"/>
</dbReference>
<sequence>MEVVHWRGDRAFYKNVKYILPTLHVYMPRRKSKVPLERVSLRLPSELIMRIDRLVERGLFKSRSQLIKHALREMLKEPRFQEVLNEKEDDFPTLRGR</sequence>
<dbReference type="BioCyc" id="PSP1104324:GJSN-2692-MONOMER"/>
<proteinExistence type="predicted"/>